<sequence>MHDALIGIGDIEERDAGFACGATRFRDECLTARHQGSIVTATPGIDDVVHDTEDARWIGDRAAGFTQTVQCGGAGAFVQENAVDSDQVDATVEGGDDVLVPQPGEQCGWLGQRRSSSYLSYDCQSRLTSRS</sequence>
<protein>
    <submittedName>
        <fullName evidence="1">Uncharacterized protein</fullName>
    </submittedName>
</protein>
<evidence type="ECO:0000313" key="2">
    <source>
        <dbReference type="Proteomes" id="UP000445000"/>
    </source>
</evidence>
<comment type="caution">
    <text evidence="1">The sequence shown here is derived from an EMBL/GenBank/DDBJ whole genome shotgun (WGS) entry which is preliminary data.</text>
</comment>
<proteinExistence type="predicted"/>
<dbReference type="AlphaFoldDB" id="A0A829YAP0"/>
<dbReference type="Proteomes" id="UP000445000">
    <property type="component" value="Unassembled WGS sequence"/>
</dbReference>
<accession>A0A829YAP0</accession>
<dbReference type="EMBL" id="BLJN01000002">
    <property type="protein sequence ID" value="GFE80414.1"/>
    <property type="molecule type" value="Genomic_DNA"/>
</dbReference>
<evidence type="ECO:0000313" key="1">
    <source>
        <dbReference type="EMBL" id="GFE80414.1"/>
    </source>
</evidence>
<organism evidence="1 2">
    <name type="scientific">Steroidobacter agaridevorans</name>
    <dbReference type="NCBI Taxonomy" id="2695856"/>
    <lineage>
        <taxon>Bacteria</taxon>
        <taxon>Pseudomonadati</taxon>
        <taxon>Pseudomonadota</taxon>
        <taxon>Gammaproteobacteria</taxon>
        <taxon>Steroidobacterales</taxon>
        <taxon>Steroidobacteraceae</taxon>
        <taxon>Steroidobacter</taxon>
    </lineage>
</organism>
<keyword evidence="2" id="KW-1185">Reference proteome</keyword>
<name>A0A829YAP0_9GAMM</name>
<reference evidence="2" key="1">
    <citation type="submission" date="2020-01" db="EMBL/GenBank/DDBJ databases">
        <title>'Steroidobacter agaridevorans' sp. nov., agar-degrading bacteria isolated from rhizosphere soils.</title>
        <authorList>
            <person name="Ikenaga M."/>
            <person name="Kataoka M."/>
            <person name="Murouchi A."/>
            <person name="Katsuragi S."/>
            <person name="Sakai M."/>
        </authorList>
    </citation>
    <scope>NUCLEOTIDE SEQUENCE [LARGE SCALE GENOMIC DNA]</scope>
    <source>
        <strain evidence="2">YU21-B</strain>
    </source>
</reference>
<gene>
    <name evidence="1" type="ORF">GCM10011487_24140</name>
</gene>